<reference evidence="1 2" key="1">
    <citation type="journal article" date="2018" name="Elife">
        <title>Discovery and characterization of a prevalent human gut bacterial enzyme sufficient for the inactivation of a family of plant toxins.</title>
        <authorList>
            <person name="Koppel N."/>
            <person name="Bisanz J.E."/>
            <person name="Pandelia M.E."/>
            <person name="Turnbaugh P.J."/>
            <person name="Balskus E.P."/>
        </authorList>
    </citation>
    <scope>NUCLEOTIDE SEQUENCE [LARGE SCALE GENOMIC DNA]</scope>
    <source>
        <strain evidence="1 2">OB21 GAM 11</strain>
    </source>
</reference>
<comment type="caution">
    <text evidence="1">The sequence shown here is derived from an EMBL/GenBank/DDBJ whole genome shotgun (WGS) entry which is preliminary data.</text>
</comment>
<sequence length="278" mass="31062">MAYQHQGSCASAGDTLELLAFDDEFDPLAVDDSEIDQEWMDDENPYDTIDYPTMRNMPETVHHDPVYSPARQGSATEALQALIVRNPNRRPVLLNIIGLCEGGCPSSVISERVDEWQRDNWSVYAPMTLCRMLERAGALTLEMPDVSEEHESAEEGVAYLEIRETVDPVWRATPEALALRVEYLAGKSFRAVVLGSDEARYAEVYAAVMEALEEAPRKLDAIESLTDAMEITKSPRRFGQHFIDVLETCDCVIWGDGAWNLTDLGRAMLAELKSAKEA</sequence>
<dbReference type="RefSeq" id="WP_114549335.1">
    <property type="nucleotide sequence ID" value="NZ_JBKWZQ010000003.1"/>
</dbReference>
<evidence type="ECO:0000313" key="1">
    <source>
        <dbReference type="EMBL" id="RDC43325.1"/>
    </source>
</evidence>
<name>A0A369NWX8_9ACTN</name>
<dbReference type="EMBL" id="PPUT01000021">
    <property type="protein sequence ID" value="RDC43325.1"/>
    <property type="molecule type" value="Genomic_DNA"/>
</dbReference>
<organism evidence="1 2">
    <name type="scientific">Adlercreutzia equolifaciens subsp. celatus</name>
    <dbReference type="NCBI Taxonomy" id="394340"/>
    <lineage>
        <taxon>Bacteria</taxon>
        <taxon>Bacillati</taxon>
        <taxon>Actinomycetota</taxon>
        <taxon>Coriobacteriia</taxon>
        <taxon>Eggerthellales</taxon>
        <taxon>Eggerthellaceae</taxon>
        <taxon>Adlercreutzia</taxon>
    </lineage>
</organism>
<evidence type="ECO:0000313" key="2">
    <source>
        <dbReference type="Proteomes" id="UP000253805"/>
    </source>
</evidence>
<dbReference type="Proteomes" id="UP000253805">
    <property type="component" value="Unassembled WGS sequence"/>
</dbReference>
<accession>A0A369NWX8</accession>
<protein>
    <submittedName>
        <fullName evidence="1">Uncharacterized protein</fullName>
    </submittedName>
</protein>
<proteinExistence type="predicted"/>
<dbReference type="AlphaFoldDB" id="A0A369NWX8"/>
<gene>
    <name evidence="1" type="ORF">C1850_08370</name>
</gene>